<sequence>MLSKDDVENKNVSIDQCMSGINISNNYISNNYISKFDQNKITSPSKPKARRIRKLPVRSRHALFYNVCIQKHVTDFTATGCYLRHRDREPSRIQVKWLTRKFGKSRLLRKCLRHNIKRSVPRSSHLHYIVDNIKHCQDTRLKCIPDVYCPEKFEKTCRTKRSAKDVKFYICEGILADIFYLSGSTHDLYAQQVFKNVNHLKNVCQSALCTDIETNPGPVFYIDPSKTIRAPYSQGNQIIFGETAGQQCLAMCLCTLIYNKRQNICTPQDLVHIMNIGNELYSNLSRLARQSFLLFNELPSQLTVFETNFAFEYSESYSGNVIGDCSIEGYQYCVPFHRSFELLMVENYCAFILTIDSNAVCIYSTTDGKYKIFDSHSRDIYGRSNPQGTCVLLEAPTIDNVILYFQSLYSENSQFELRGINIEEVQANVDQNLDNNITNSDLSGNTTQESESTDISCLCRQCCAISLYSICYSVIKPCTYWDSNTVSAVVYFGTTLHNNTGIYMSSDISKKVEICGTEMHVKLQANIQGVVNDMAESKPIIESLICHTNGNTGFLIWLGDYCMSCIFQKTSIKNMSYSILAYDDDDSSPTSTVHFVKNIKDKHTLVDAIFNLANTKIKDEILNYEIQFLCCSSELTNCERKRIMKNHRQNYINEITAPAIKKQKLETKQMKYKTINPLVKQQINSKRVNDYKIMAKEKKQKILENRRTIYEVLDKSKKEDVLINNMNYKKTMSIEQKKKILENKRVKYETLDQSKKEEVLTKNINYKKTMSKDQKQKILENKRVKYETLDQSKKEEVLTKNMNYKKTMSGEQKQEILEKKRVKYETLDQSKKEEVLTKNINYKKTMSKKQKQKILENKRVKYETLDKSKKENVLTKNMNYKKEMSEEQKQKILESKRVKYETLDQSKKENVLTKNMNYKKEMSEEQKQKLLENKKAKYQVMDPEQKNDLLNRKKEKRMEKKSQIHDIDMYIDEFKKQIKAGPFYICCVCNRTLYKKSVITLQKNKYPRQDCFMLQCSFDGKEYVCKTCHAKLLKGQQPCQAVVNNLFVDETPTELAALEKLEQILVAQRIVFEKIVIMPKGQQRKIKGAICNVPVECSQTCNVLPRPPDRSGIILLKLKRKLQFRGHVYFQAVRPQFVISALNWLVANNTLYRNIEIQCDNISSDLTNLNSPDTDQENIDEQLQSNVNRELCNEDVEEQDDPLNEHRSAASETCLQSILPNYPVNMDNTNCNSTGREVFNIAPGEGKHPVSLMTDKLCEELSFPVLFPKGRFGYTSERDIKLSPIKYFNARLLHYSGKFATNPEYLFFAQFIMEQKKISDSINIALKKIHGQSVTASQVKSNSQAFQNLLLQDQAYLFLRQIPGSPPYWQKFMYEVVAMIKQLGIPTWFMTLSCADLRWPELFQIIARTKGNNITTEEVEALSYHERCSMLNLNPVIVAKHFQYRVETFFRDVLLTNANPIGKIVYYALRIEFQMRGSPHLHALIWTSDCPELTSDTKDAYIDYIDQHVQAYLPDKETDPQLYDLVKTYQTHNHSKTCRKYKNVTCRFNFGQFFTDRTIVAEPLAEDMDDDIKSNILTRRKEILSKVKQKIDDVLNPSKPTYDPHATPINILNEIDITEQDYQWALSISPDSDHELHLKRPIDSCFTNNYFIAGLKGFAANVDLQPVFNHYKCITYVCSYFTKDETECSQAIINAAKEAKEANLNVRDGLRKIGAAFLSTREVSAQECVYRCMPELWLRKIFPKTLFVSTDFAENRIRFARKQQELDELDDDSTDIFKSNIIVRYSDRPKNIPVVNDMCLALFAAHYFKDYKSDFNEVSDSQPEVLSDDFIESQNIENHNTGLPERIKLVNSKEIMKCRKIKAVIRYHTPNKRKEPEKYFHHLLMLYFPWRNEQELLGEDQTYISKFYESDVQEVVQCNKEIFEPDGDAINEALESLRNFDGVPTHSYDPINDQENEDLQQSLPDDSDETESFNESLPQHLASNPESVQPSSGISSYNCFVNLNEAHNIVNSIVIRFRTYEQNMNLHK</sequence>
<feature type="coiled-coil region" evidence="1">
    <location>
        <begin position="870"/>
        <end position="928"/>
    </location>
</feature>
<dbReference type="Proteomes" id="UP001152795">
    <property type="component" value="Unassembled WGS sequence"/>
</dbReference>
<accession>A0A6S7IU38</accession>
<dbReference type="Pfam" id="PF14214">
    <property type="entry name" value="Helitron_like_N"/>
    <property type="match status" value="1"/>
</dbReference>
<dbReference type="InterPro" id="IPR003611">
    <property type="entry name" value="NUMOD3"/>
</dbReference>
<keyword evidence="3" id="KW-0347">Helicase</keyword>
<dbReference type="EMBL" id="CACRXK020011321">
    <property type="protein sequence ID" value="CAB4021213.1"/>
    <property type="molecule type" value="Genomic_DNA"/>
</dbReference>
<dbReference type="InterPro" id="IPR046700">
    <property type="entry name" value="DUF6570"/>
</dbReference>
<dbReference type="OrthoDB" id="10063152at2759"/>
<organism evidence="3 4">
    <name type="scientific">Paramuricea clavata</name>
    <name type="common">Red gorgonian</name>
    <name type="synonym">Violescent sea-whip</name>
    <dbReference type="NCBI Taxonomy" id="317549"/>
    <lineage>
        <taxon>Eukaryota</taxon>
        <taxon>Metazoa</taxon>
        <taxon>Cnidaria</taxon>
        <taxon>Anthozoa</taxon>
        <taxon>Octocorallia</taxon>
        <taxon>Malacalcyonacea</taxon>
        <taxon>Plexauridae</taxon>
        <taxon>Paramuricea</taxon>
    </lineage>
</organism>
<evidence type="ECO:0000256" key="2">
    <source>
        <dbReference type="SAM" id="MobiDB-lite"/>
    </source>
</evidence>
<dbReference type="Pfam" id="PF20209">
    <property type="entry name" value="DUF6570"/>
    <property type="match status" value="1"/>
</dbReference>
<evidence type="ECO:0000256" key="1">
    <source>
        <dbReference type="SAM" id="Coils"/>
    </source>
</evidence>
<dbReference type="Gene3D" id="3.90.70.120">
    <property type="match status" value="1"/>
</dbReference>
<keyword evidence="3" id="KW-0067">ATP-binding</keyword>
<keyword evidence="1" id="KW-0175">Coiled coil</keyword>
<dbReference type="InterPro" id="IPR025476">
    <property type="entry name" value="Helitron_helicase-like"/>
</dbReference>
<comment type="caution">
    <text evidence="3">The sequence shown here is derived from an EMBL/GenBank/DDBJ whole genome shotgun (WGS) entry which is preliminary data.</text>
</comment>
<dbReference type="GO" id="GO:0004386">
    <property type="term" value="F:helicase activity"/>
    <property type="evidence" value="ECO:0007669"/>
    <property type="project" value="UniProtKB-KW"/>
</dbReference>
<dbReference type="GO" id="GO:0003677">
    <property type="term" value="F:DNA binding"/>
    <property type="evidence" value="ECO:0007669"/>
    <property type="project" value="InterPro"/>
</dbReference>
<keyword evidence="3" id="KW-0547">Nucleotide-binding</keyword>
<feature type="region of interest" description="Disordered" evidence="2">
    <location>
        <begin position="1944"/>
        <end position="1989"/>
    </location>
</feature>
<feature type="compositionally biased region" description="Polar residues" evidence="2">
    <location>
        <begin position="1973"/>
        <end position="1989"/>
    </location>
</feature>
<reference evidence="3" key="1">
    <citation type="submission" date="2020-04" db="EMBL/GenBank/DDBJ databases">
        <authorList>
            <person name="Alioto T."/>
            <person name="Alioto T."/>
            <person name="Gomez Garrido J."/>
        </authorList>
    </citation>
    <scope>NUCLEOTIDE SEQUENCE</scope>
    <source>
        <strain evidence="3">A484AB</strain>
    </source>
</reference>
<dbReference type="InterPro" id="IPR006928">
    <property type="entry name" value="Herpes_teg_USP"/>
</dbReference>
<keyword evidence="4" id="KW-1185">Reference proteome</keyword>
<keyword evidence="3" id="KW-0378">Hydrolase</keyword>
<dbReference type="InterPro" id="IPR038765">
    <property type="entry name" value="Papain-like_cys_pep_sf"/>
</dbReference>
<name>A0A6S7IU38_PARCT</name>
<protein>
    <submittedName>
        <fullName evidence="3">ATP-dependent DNA helicase PIF1</fullName>
    </submittedName>
</protein>
<dbReference type="SUPFAM" id="SSF54001">
    <property type="entry name" value="Cysteine proteinases"/>
    <property type="match status" value="1"/>
</dbReference>
<dbReference type="SMART" id="SM00496">
    <property type="entry name" value="IENR2"/>
    <property type="match status" value="6"/>
</dbReference>
<proteinExistence type="predicted"/>
<evidence type="ECO:0000313" key="3">
    <source>
        <dbReference type="EMBL" id="CAB4021213.1"/>
    </source>
</evidence>
<evidence type="ECO:0000313" key="4">
    <source>
        <dbReference type="Proteomes" id="UP001152795"/>
    </source>
</evidence>
<dbReference type="PANTHER" id="PTHR47642">
    <property type="entry name" value="ATP-DEPENDENT DNA HELICASE"/>
    <property type="match status" value="1"/>
</dbReference>
<dbReference type="PANTHER" id="PTHR47642:SF5">
    <property type="entry name" value="ATP-DEPENDENT DNA HELICASE"/>
    <property type="match status" value="1"/>
</dbReference>
<dbReference type="Pfam" id="PF04843">
    <property type="entry name" value="Herpes_teg_N"/>
    <property type="match status" value="1"/>
</dbReference>
<dbReference type="InterPro" id="IPR051055">
    <property type="entry name" value="PIF1_helicase"/>
</dbReference>
<gene>
    <name evidence="3" type="ORF">PACLA_8A002428</name>
</gene>